<evidence type="ECO:0000313" key="2">
    <source>
        <dbReference type="EMBL" id="KAA5419327.1"/>
    </source>
</evidence>
<gene>
    <name evidence="2" type="ORF">F2Y87_10080</name>
</gene>
<organism evidence="2 3">
    <name type="scientific">Bacteroides cellulosilyticus</name>
    <dbReference type="NCBI Taxonomy" id="246787"/>
    <lineage>
        <taxon>Bacteria</taxon>
        <taxon>Pseudomonadati</taxon>
        <taxon>Bacteroidota</taxon>
        <taxon>Bacteroidia</taxon>
        <taxon>Bacteroidales</taxon>
        <taxon>Bacteroidaceae</taxon>
        <taxon>Bacteroides</taxon>
    </lineage>
</organism>
<evidence type="ECO:0008006" key="4">
    <source>
        <dbReference type="Google" id="ProtNLM"/>
    </source>
</evidence>
<name>A0A6L3K268_9BACE</name>
<evidence type="ECO:0000256" key="1">
    <source>
        <dbReference type="SAM" id="SignalP"/>
    </source>
</evidence>
<feature type="signal peptide" evidence="1">
    <location>
        <begin position="1"/>
        <end position="20"/>
    </location>
</feature>
<proteinExistence type="predicted"/>
<feature type="chain" id="PRO_5026653245" description="DUF4468 domain-containing protein" evidence="1">
    <location>
        <begin position="21"/>
        <end position="176"/>
    </location>
</feature>
<dbReference type="RefSeq" id="WP_129616236.1">
    <property type="nucleotide sequence ID" value="NZ_CAXSKE010000002.1"/>
</dbReference>
<protein>
    <recommendedName>
        <fullName evidence="4">DUF4468 domain-containing protein</fullName>
    </recommendedName>
</protein>
<keyword evidence="1" id="KW-0732">Signal</keyword>
<comment type="caution">
    <text evidence="2">The sequence shown here is derived from an EMBL/GenBank/DDBJ whole genome shotgun (WGS) entry which is preliminary data.</text>
</comment>
<dbReference type="AlphaFoldDB" id="A0A6L3K268"/>
<reference evidence="2 3" key="1">
    <citation type="journal article" date="2019" name="Nat. Med.">
        <title>A library of human gut bacterial isolates paired with longitudinal multiomics data enables mechanistic microbiome research.</title>
        <authorList>
            <person name="Poyet M."/>
            <person name="Groussin M."/>
            <person name="Gibbons S.M."/>
            <person name="Avila-Pacheco J."/>
            <person name="Jiang X."/>
            <person name="Kearney S.M."/>
            <person name="Perrotta A.R."/>
            <person name="Berdy B."/>
            <person name="Zhao S."/>
            <person name="Lieberman T.D."/>
            <person name="Swanson P.K."/>
            <person name="Smith M."/>
            <person name="Roesemann S."/>
            <person name="Alexander J.E."/>
            <person name="Rich S.A."/>
            <person name="Livny J."/>
            <person name="Vlamakis H."/>
            <person name="Clish C."/>
            <person name="Bullock K."/>
            <person name="Deik A."/>
            <person name="Scott J."/>
            <person name="Pierce K.A."/>
            <person name="Xavier R.J."/>
            <person name="Alm E.J."/>
        </authorList>
    </citation>
    <scope>NUCLEOTIDE SEQUENCE [LARGE SCALE GENOMIC DNA]</scope>
    <source>
        <strain evidence="2 3">BIOML-A8</strain>
    </source>
</reference>
<dbReference type="Proteomes" id="UP000482653">
    <property type="component" value="Unassembled WGS sequence"/>
</dbReference>
<accession>A0A6L3K268</accession>
<evidence type="ECO:0000313" key="3">
    <source>
        <dbReference type="Proteomes" id="UP000482653"/>
    </source>
</evidence>
<dbReference type="EMBL" id="VVYX01000011">
    <property type="protein sequence ID" value="KAA5419327.1"/>
    <property type="molecule type" value="Genomic_DNA"/>
</dbReference>
<sequence length="176" mass="20037">MRKVLVILFFFAFCSTFMNAQFSITSQGFKNNNGGDYAVYEFPGKQKAELFQAASTSILKSMTGTLPSYYSNNEDFIVLTNKVRKLVYKGICGLTAEYILRFAIDDGKITVYAPKVDLSGIANGAEILLFLDAGKNWNGRHFHIFDKEGNLKEDEIKMKLENYFNEEIENLMQLNF</sequence>